<evidence type="ECO:0000259" key="2">
    <source>
        <dbReference type="PROSITE" id="PS51011"/>
    </source>
</evidence>
<dbReference type="InterPro" id="IPR045303">
    <property type="entry name" value="ARID_HMGB9-like"/>
</dbReference>
<name>A0AAQ3KNA1_9LILI</name>
<dbReference type="SMART" id="SM01014">
    <property type="entry name" value="ARID"/>
    <property type="match status" value="1"/>
</dbReference>
<dbReference type="InterPro" id="IPR009071">
    <property type="entry name" value="HMG_box_dom"/>
</dbReference>
<accession>A0AAQ3KNA1</accession>
<dbReference type="Gene3D" id="1.10.30.10">
    <property type="entry name" value="High mobility group box domain"/>
    <property type="match status" value="1"/>
</dbReference>
<dbReference type="InterPro" id="IPR001606">
    <property type="entry name" value="ARID_dom"/>
</dbReference>
<dbReference type="AlphaFoldDB" id="A0AAQ3KNA1"/>
<dbReference type="Gene3D" id="1.10.150.60">
    <property type="entry name" value="ARID DNA-binding domain"/>
    <property type="match status" value="1"/>
</dbReference>
<dbReference type="InterPro" id="IPR036910">
    <property type="entry name" value="HMG_box_dom_sf"/>
</dbReference>
<feature type="region of interest" description="Disordered" evidence="1">
    <location>
        <begin position="329"/>
        <end position="405"/>
    </location>
</feature>
<dbReference type="SMART" id="SM00501">
    <property type="entry name" value="BRIGHT"/>
    <property type="match status" value="1"/>
</dbReference>
<sequence>MMESSDDAGEQASENRMMELSDDAGEQASENRMMELSGDADVGGEASESEKRNMELSDDAGEKASESEKRNMELSDDAAEKASKKMKEVMEDDSEKDSGPGADFRPYPKPLAKYEDVIAKLLRETLMKLHAEMGTKFRVPVIGGSFLDLHRLFVEVTSRGGFDKVIAEQKWREVTASFSFPSTSTNASFVFRNNYLPLLKHYEQIYFFGSQGWNPSNAAFTTVGPSVVGIIDEKFENGYIVTVAVGSQKLKGVLYHIPEQMAAQPLAFSRRRRWRSQKKLRKPSRTGYNFFCSEPRAIIHPSGEKNKQTIGALWNSLTETEKAVYQEKALKDKERSTSLGTDQQVLNPSQGHQLPAKQVMEESDTKLKKVDHNTIFIDEDCDSDGPYSPEPSEIERSSTVGEPSA</sequence>
<dbReference type="EMBL" id="CP136895">
    <property type="protein sequence ID" value="WOL11359.1"/>
    <property type="molecule type" value="Genomic_DNA"/>
</dbReference>
<dbReference type="GO" id="GO:0003677">
    <property type="term" value="F:DNA binding"/>
    <property type="evidence" value="ECO:0007669"/>
    <property type="project" value="InterPro"/>
</dbReference>
<dbReference type="CDD" id="cd16872">
    <property type="entry name" value="ARID_HMGB9-like"/>
    <property type="match status" value="1"/>
</dbReference>
<evidence type="ECO:0000256" key="1">
    <source>
        <dbReference type="SAM" id="MobiDB-lite"/>
    </source>
</evidence>
<reference evidence="3 4" key="1">
    <citation type="submission" date="2023-10" db="EMBL/GenBank/DDBJ databases">
        <title>Chromosome-scale genome assembly provides insights into flower coloration mechanisms of Canna indica.</title>
        <authorList>
            <person name="Li C."/>
        </authorList>
    </citation>
    <scope>NUCLEOTIDE SEQUENCE [LARGE SCALE GENOMIC DNA]</scope>
    <source>
        <tissue evidence="3">Flower</tissue>
    </source>
</reference>
<dbReference type="PANTHER" id="PTHR46691:SF3">
    <property type="entry name" value="HIGH MOBILITY GROUP B PROTEIN 15"/>
    <property type="match status" value="1"/>
</dbReference>
<feature type="compositionally biased region" description="Basic and acidic residues" evidence="1">
    <location>
        <begin position="48"/>
        <end position="89"/>
    </location>
</feature>
<dbReference type="PANTHER" id="PTHR46691">
    <property type="entry name" value="HIGH MOBILITY GROUP B PROTEIN 9"/>
    <property type="match status" value="1"/>
</dbReference>
<evidence type="ECO:0000313" key="4">
    <source>
        <dbReference type="Proteomes" id="UP001327560"/>
    </source>
</evidence>
<dbReference type="SUPFAM" id="SSF47095">
    <property type="entry name" value="HMG-box"/>
    <property type="match status" value="1"/>
</dbReference>
<feature type="compositionally biased region" description="Basic and acidic residues" evidence="1">
    <location>
        <begin position="359"/>
        <end position="372"/>
    </location>
</feature>
<dbReference type="Proteomes" id="UP001327560">
    <property type="component" value="Chromosome 6"/>
</dbReference>
<protein>
    <submittedName>
        <fullName evidence="3">High mobility group B protein 9-like</fullName>
    </submittedName>
</protein>
<proteinExistence type="predicted"/>
<dbReference type="PROSITE" id="PS51011">
    <property type="entry name" value="ARID"/>
    <property type="match status" value="1"/>
</dbReference>
<gene>
    <name evidence="3" type="ORF">Cni_G20121</name>
</gene>
<feature type="domain" description="ARID" evidence="2">
    <location>
        <begin position="116"/>
        <end position="207"/>
    </location>
</feature>
<feature type="region of interest" description="Disordered" evidence="1">
    <location>
        <begin position="1"/>
        <end position="107"/>
    </location>
</feature>
<organism evidence="3 4">
    <name type="scientific">Canna indica</name>
    <name type="common">Indian-shot</name>
    <dbReference type="NCBI Taxonomy" id="4628"/>
    <lineage>
        <taxon>Eukaryota</taxon>
        <taxon>Viridiplantae</taxon>
        <taxon>Streptophyta</taxon>
        <taxon>Embryophyta</taxon>
        <taxon>Tracheophyta</taxon>
        <taxon>Spermatophyta</taxon>
        <taxon>Magnoliopsida</taxon>
        <taxon>Liliopsida</taxon>
        <taxon>Zingiberales</taxon>
        <taxon>Cannaceae</taxon>
        <taxon>Canna</taxon>
    </lineage>
</organism>
<feature type="compositionally biased region" description="Polar residues" evidence="1">
    <location>
        <begin position="337"/>
        <end position="352"/>
    </location>
</feature>
<dbReference type="InterPro" id="IPR036431">
    <property type="entry name" value="ARID_dom_sf"/>
</dbReference>
<dbReference type="SUPFAM" id="SSF46774">
    <property type="entry name" value="ARID-like"/>
    <property type="match status" value="1"/>
</dbReference>
<dbReference type="Pfam" id="PF01388">
    <property type="entry name" value="ARID"/>
    <property type="match status" value="1"/>
</dbReference>
<dbReference type="SMART" id="SM00398">
    <property type="entry name" value="HMG"/>
    <property type="match status" value="1"/>
</dbReference>
<evidence type="ECO:0000313" key="3">
    <source>
        <dbReference type="EMBL" id="WOL11359.1"/>
    </source>
</evidence>
<keyword evidence="4" id="KW-1185">Reference proteome</keyword>